<comment type="caution">
    <text evidence="4">The sequence shown here is derived from an EMBL/GenBank/DDBJ whole genome shotgun (WGS) entry which is preliminary data.</text>
</comment>
<dbReference type="Proteomes" id="UP000663870">
    <property type="component" value="Unassembled WGS sequence"/>
</dbReference>
<proteinExistence type="predicted"/>
<keyword evidence="5" id="KW-1185">Reference proteome</keyword>
<dbReference type="Pfam" id="PF10551">
    <property type="entry name" value="MULE"/>
    <property type="match status" value="1"/>
</dbReference>
<dbReference type="Proteomes" id="UP000663854">
    <property type="component" value="Unassembled WGS sequence"/>
</dbReference>
<dbReference type="EMBL" id="CAJNOH010007509">
    <property type="protein sequence ID" value="CAF1459536.1"/>
    <property type="molecule type" value="Genomic_DNA"/>
</dbReference>
<accession>A0A816E358</accession>
<evidence type="ECO:0000313" key="4">
    <source>
        <dbReference type="EMBL" id="CAF1641566.1"/>
    </source>
</evidence>
<evidence type="ECO:0000259" key="2">
    <source>
        <dbReference type="Pfam" id="PF10551"/>
    </source>
</evidence>
<name>A0A816E358_9BILA</name>
<dbReference type="InterPro" id="IPR018289">
    <property type="entry name" value="MULE_transposase_dom"/>
</dbReference>
<feature type="domain" description="MULE transposase" evidence="2">
    <location>
        <begin position="123"/>
        <end position="214"/>
    </location>
</feature>
<evidence type="ECO:0000256" key="1">
    <source>
        <dbReference type="SAM" id="MobiDB-lite"/>
    </source>
</evidence>
<dbReference type="AlphaFoldDB" id="A0A816E358"/>
<sequence length="295" mass="33711">MGVFLSQPTAHCHTPQPDRVPDIQLKNEIKARAVTTDESTSSIIHSALRTYPLSAAGELSKNAALMLIIRRQRTVETVDADGCLPEKLRKTYHDEDFILHEDKNLIIFTTKTNLSILKQNKHWFADGTFKVCPDDYYPLFTLHAMMTNAIIPLVYGLLIGKSAQDYNSFFEKVLVQDNFQPESIMTDFETGTIISVREMLPNVLHKGCFDHFSQAIWRQVQGKGLVTKYREDEYFRLNVKKLIALAFVPVDEITTGFDLIVNQFADDADDLLDYFEKTWIGEPKTRGTGRKKPQF</sequence>
<protein>
    <recommendedName>
        <fullName evidence="2">MULE transposase domain-containing protein</fullName>
    </recommendedName>
</protein>
<organism evidence="4 5">
    <name type="scientific">Rotaria sordida</name>
    <dbReference type="NCBI Taxonomy" id="392033"/>
    <lineage>
        <taxon>Eukaryota</taxon>
        <taxon>Metazoa</taxon>
        <taxon>Spiralia</taxon>
        <taxon>Gnathifera</taxon>
        <taxon>Rotifera</taxon>
        <taxon>Eurotatoria</taxon>
        <taxon>Bdelloidea</taxon>
        <taxon>Philodinida</taxon>
        <taxon>Philodinidae</taxon>
        <taxon>Rotaria</taxon>
    </lineage>
</organism>
<reference evidence="4" key="1">
    <citation type="submission" date="2021-02" db="EMBL/GenBank/DDBJ databases">
        <authorList>
            <person name="Nowell W R."/>
        </authorList>
    </citation>
    <scope>NUCLEOTIDE SEQUENCE</scope>
</reference>
<dbReference type="PANTHER" id="PTHR47160">
    <property type="entry name" value="PUTATIVE-RELATED"/>
    <property type="match status" value="1"/>
</dbReference>
<evidence type="ECO:0000313" key="3">
    <source>
        <dbReference type="EMBL" id="CAF1459536.1"/>
    </source>
</evidence>
<dbReference type="PANTHER" id="PTHR47160:SF10">
    <property type="entry name" value="MULE TRANSPOSASE DOMAIN-CONTAINING PROTEIN"/>
    <property type="match status" value="1"/>
</dbReference>
<gene>
    <name evidence="4" type="ORF">JXQ802_LOCUS53275</name>
    <name evidence="3" type="ORF">PYM288_LOCUS36890</name>
</gene>
<feature type="region of interest" description="Disordered" evidence="1">
    <location>
        <begin position="1"/>
        <end position="20"/>
    </location>
</feature>
<dbReference type="EMBL" id="CAJNOL010009166">
    <property type="protein sequence ID" value="CAF1641566.1"/>
    <property type="molecule type" value="Genomic_DNA"/>
</dbReference>
<evidence type="ECO:0000313" key="5">
    <source>
        <dbReference type="Proteomes" id="UP000663870"/>
    </source>
</evidence>